<keyword evidence="1" id="KW-0479">Metal-binding</keyword>
<evidence type="ECO:0000256" key="7">
    <source>
        <dbReference type="ARBA" id="ARBA00023170"/>
    </source>
</evidence>
<dbReference type="EMBL" id="JAWDGP010006599">
    <property type="protein sequence ID" value="KAK3738221.1"/>
    <property type="molecule type" value="Genomic_DNA"/>
</dbReference>
<name>A0AAE1CUW8_9GAST</name>
<organism evidence="10 11">
    <name type="scientific">Elysia crispata</name>
    <name type="common">lettuce slug</name>
    <dbReference type="NCBI Taxonomy" id="231223"/>
    <lineage>
        <taxon>Eukaryota</taxon>
        <taxon>Metazoa</taxon>
        <taxon>Spiralia</taxon>
        <taxon>Lophotrochozoa</taxon>
        <taxon>Mollusca</taxon>
        <taxon>Gastropoda</taxon>
        <taxon>Heterobranchia</taxon>
        <taxon>Euthyneura</taxon>
        <taxon>Panpulmonata</taxon>
        <taxon>Sacoglossa</taxon>
        <taxon>Placobranchoidea</taxon>
        <taxon>Plakobranchidae</taxon>
        <taxon>Elysia</taxon>
    </lineage>
</organism>
<dbReference type="InterPro" id="IPR050234">
    <property type="entry name" value="Nuclear_hormone_rcpt_NR1"/>
</dbReference>
<keyword evidence="4" id="KW-0805">Transcription regulation</keyword>
<dbReference type="Proteomes" id="UP001283361">
    <property type="component" value="Unassembled WGS sequence"/>
</dbReference>
<dbReference type="PANTHER" id="PTHR24082">
    <property type="entry name" value="NUCLEAR HORMONE RECEPTOR"/>
    <property type="match status" value="1"/>
</dbReference>
<dbReference type="GO" id="GO:0008270">
    <property type="term" value="F:zinc ion binding"/>
    <property type="evidence" value="ECO:0007669"/>
    <property type="project" value="UniProtKB-KW"/>
</dbReference>
<dbReference type="SUPFAM" id="SSF48508">
    <property type="entry name" value="Nuclear receptor ligand-binding domain"/>
    <property type="match status" value="1"/>
</dbReference>
<protein>
    <recommendedName>
        <fullName evidence="9">NR LBD domain-containing protein</fullName>
    </recommendedName>
</protein>
<evidence type="ECO:0000256" key="1">
    <source>
        <dbReference type="ARBA" id="ARBA00022723"/>
    </source>
</evidence>
<comment type="caution">
    <text evidence="10">The sequence shown here is derived from an EMBL/GenBank/DDBJ whole genome shotgun (WGS) entry which is preliminary data.</text>
</comment>
<sequence length="650" mass="73909">MCQKCRHGKCVSVGMAKDAIKTGRYTTSKHTNDTLELKRLKFKTMLERRSKSQGLFSRALASCPLSQSFIYENMRKNMETKDPCQSADSGVCCNQDRISFRCLNNLNTCPTIKLLHRQAGGSKSWFLQSLTSSSIQFEPVCLEDCADSDTSLIERKRILERCSKLPKSDLENSLSSGSSKMTQGSGHLVKGSKTSSCPSTVENLSLNISPFFLAQSSDNSKMKMTSKTQDPTVSCSTSCAYSPDSLCDSRSSTNSPYCMPVVDQQTPYLHTHSCSTCHSPSNCGCFVKHAAVESCQDCQYSAWQHKSTSTSKAHTHSNSNLVEQETNSGMAIPVSISCEFKEDEIKIEELYRDKNQVVCTLKEAFQKHIEPRIINLPQDELDRKAAEHLEVCKLRKEMFGHRSRIPDSEYDLMFASTGIDFDNRLPRFNSYVQVAENMVRDTVKFSKLIPGFRKLPIPVKINLIKLSAPDLVTMDVYKNISTKHSVSYCADGTFLSMDDMVMDYPEENQKHIKNFFNAHIKISKALQEFCFTKEEEIVFRAILIMTPDRDLWSPGESARTIYEQLHECMLYLLEKREGNAMMHYAKFIHLLAEMRLYHYNLTNIIKRMGLHKYSRLLENPILRQTMAGILFNEEDTGEDNDDSFMEYISL</sequence>
<dbReference type="AlphaFoldDB" id="A0AAE1CUW8"/>
<evidence type="ECO:0000256" key="3">
    <source>
        <dbReference type="ARBA" id="ARBA00022833"/>
    </source>
</evidence>
<keyword evidence="6" id="KW-0804">Transcription</keyword>
<keyword evidence="3" id="KW-0862">Zinc</keyword>
<dbReference type="GO" id="GO:0003677">
    <property type="term" value="F:DNA binding"/>
    <property type="evidence" value="ECO:0007669"/>
    <property type="project" value="UniProtKB-KW"/>
</dbReference>
<proteinExistence type="predicted"/>
<evidence type="ECO:0000256" key="8">
    <source>
        <dbReference type="SAM" id="MobiDB-lite"/>
    </source>
</evidence>
<evidence type="ECO:0000313" key="11">
    <source>
        <dbReference type="Proteomes" id="UP001283361"/>
    </source>
</evidence>
<evidence type="ECO:0000256" key="5">
    <source>
        <dbReference type="ARBA" id="ARBA00023125"/>
    </source>
</evidence>
<evidence type="ECO:0000256" key="2">
    <source>
        <dbReference type="ARBA" id="ARBA00022771"/>
    </source>
</evidence>
<dbReference type="Pfam" id="PF00104">
    <property type="entry name" value="Hormone_recep"/>
    <property type="match status" value="1"/>
</dbReference>
<dbReference type="SMART" id="SM00430">
    <property type="entry name" value="HOLI"/>
    <property type="match status" value="1"/>
</dbReference>
<dbReference type="InterPro" id="IPR000536">
    <property type="entry name" value="Nucl_hrmn_rcpt_lig-bd"/>
</dbReference>
<keyword evidence="7" id="KW-0675">Receptor</keyword>
<evidence type="ECO:0000256" key="6">
    <source>
        <dbReference type="ARBA" id="ARBA00023163"/>
    </source>
</evidence>
<accession>A0AAE1CUW8</accession>
<evidence type="ECO:0000256" key="4">
    <source>
        <dbReference type="ARBA" id="ARBA00023015"/>
    </source>
</evidence>
<evidence type="ECO:0000259" key="9">
    <source>
        <dbReference type="PROSITE" id="PS51843"/>
    </source>
</evidence>
<evidence type="ECO:0000313" key="10">
    <source>
        <dbReference type="EMBL" id="KAK3738221.1"/>
    </source>
</evidence>
<feature type="domain" description="NR LBD" evidence="9">
    <location>
        <begin position="353"/>
        <end position="634"/>
    </location>
</feature>
<dbReference type="PROSITE" id="PS51843">
    <property type="entry name" value="NR_LBD"/>
    <property type="match status" value="1"/>
</dbReference>
<keyword evidence="2" id="KW-0863">Zinc-finger</keyword>
<gene>
    <name evidence="10" type="ORF">RRG08_039632</name>
</gene>
<dbReference type="InterPro" id="IPR035500">
    <property type="entry name" value="NHR-like_dom_sf"/>
</dbReference>
<dbReference type="Gene3D" id="1.10.565.10">
    <property type="entry name" value="Retinoid X Receptor"/>
    <property type="match status" value="1"/>
</dbReference>
<keyword evidence="5" id="KW-0238">DNA-binding</keyword>
<reference evidence="10" key="1">
    <citation type="journal article" date="2023" name="G3 (Bethesda)">
        <title>A reference genome for the long-term kleptoplast-retaining sea slug Elysia crispata morphotype clarki.</title>
        <authorList>
            <person name="Eastman K.E."/>
            <person name="Pendleton A.L."/>
            <person name="Shaikh M.A."/>
            <person name="Suttiyut T."/>
            <person name="Ogas R."/>
            <person name="Tomko P."/>
            <person name="Gavelis G."/>
            <person name="Widhalm J.R."/>
            <person name="Wisecaver J.H."/>
        </authorList>
    </citation>
    <scope>NUCLEOTIDE SEQUENCE</scope>
    <source>
        <strain evidence="10">ECLA1</strain>
    </source>
</reference>
<feature type="region of interest" description="Disordered" evidence="8">
    <location>
        <begin position="168"/>
        <end position="196"/>
    </location>
</feature>
<keyword evidence="11" id="KW-1185">Reference proteome</keyword>